<evidence type="ECO:0000259" key="4">
    <source>
        <dbReference type="SMART" id="SM00382"/>
    </source>
</evidence>
<dbReference type="Pfam" id="PF01695">
    <property type="entry name" value="IstB_IS21"/>
    <property type="match status" value="1"/>
</dbReference>
<dbReference type="PANTHER" id="PTHR30050:SF4">
    <property type="entry name" value="ATP-BINDING PROTEIN RV3427C IN INSERTION SEQUENCE-RELATED"/>
    <property type="match status" value="1"/>
</dbReference>
<name>A0A1W1VWH4_9DEIO</name>
<feature type="domain" description="AAA+ ATPase" evidence="4">
    <location>
        <begin position="99"/>
        <end position="231"/>
    </location>
</feature>
<dbReference type="CDD" id="cd00009">
    <property type="entry name" value="AAA"/>
    <property type="match status" value="1"/>
</dbReference>
<keyword evidence="3" id="KW-0067">ATP-binding</keyword>
<dbReference type="PANTHER" id="PTHR30050">
    <property type="entry name" value="CHROMOSOMAL REPLICATION INITIATOR PROTEIN DNAA"/>
    <property type="match status" value="1"/>
</dbReference>
<dbReference type="SUPFAM" id="SSF52540">
    <property type="entry name" value="P-loop containing nucleoside triphosphate hydrolases"/>
    <property type="match status" value="1"/>
</dbReference>
<evidence type="ECO:0000313" key="7">
    <source>
        <dbReference type="EMBL" id="SMB97461.1"/>
    </source>
</evidence>
<dbReference type="InterPro" id="IPR002611">
    <property type="entry name" value="IstB_ATP-bd"/>
</dbReference>
<dbReference type="STRING" id="695939.SAMN00790413_04407"/>
<dbReference type="PIRSF" id="PIRSF003073">
    <property type="entry name" value="DNAC_TnpB_IstB"/>
    <property type="match status" value="1"/>
</dbReference>
<evidence type="ECO:0000256" key="3">
    <source>
        <dbReference type="ARBA" id="ARBA00022840"/>
    </source>
</evidence>
<sequence length="266" mass="29643">MMVVERCREELEALGLPHAASLLESRLDAAAKKELSYADFLADLLRIEVMARDEDSRAKRLKQARLPFLRTLDQFDFAFQPSVDKRLVKELGTLSFAADGQNVILLGPPGVGKTHLAVGLGMTAIQQGESVLFVRAGQLMEDLRKAQALNRLEYRLRYYAKPKLLVIDEFGVWPYDRLAANALFGLIAARYERGSVILTSNKGFADWGEVLGDPVVASAILDRLLHHSHVLNIKGESYRLREKKKSGLFPSALVGIGETGQEVKRR</sequence>
<dbReference type="GO" id="GO:0005524">
    <property type="term" value="F:ATP binding"/>
    <property type="evidence" value="ECO:0007669"/>
    <property type="project" value="UniProtKB-KW"/>
</dbReference>
<keyword evidence="2" id="KW-0547">Nucleotide-binding</keyword>
<dbReference type="EMBL" id="FWWU01000005">
    <property type="protein sequence ID" value="SMB81792.1"/>
    <property type="molecule type" value="Genomic_DNA"/>
</dbReference>
<dbReference type="RefSeq" id="WP_084046045.1">
    <property type="nucleotide sequence ID" value="NZ_FWWU01000005.1"/>
</dbReference>
<dbReference type="AlphaFoldDB" id="A0A1W1VWH4"/>
<dbReference type="SMART" id="SM00382">
    <property type="entry name" value="AAA"/>
    <property type="match status" value="1"/>
</dbReference>
<dbReference type="GO" id="GO:0006260">
    <property type="term" value="P:DNA replication"/>
    <property type="evidence" value="ECO:0007669"/>
    <property type="project" value="TreeGrafter"/>
</dbReference>
<dbReference type="EMBL" id="FWWU01000006">
    <property type="protein sequence ID" value="SMB83386.1"/>
    <property type="molecule type" value="Genomic_DNA"/>
</dbReference>
<dbReference type="Gene3D" id="3.40.50.300">
    <property type="entry name" value="P-loop containing nucleotide triphosphate hydrolases"/>
    <property type="match status" value="1"/>
</dbReference>
<accession>A0A1W1VWH4</accession>
<dbReference type="EMBL" id="FWWU01000011">
    <property type="protein sequence ID" value="SMB97461.1"/>
    <property type="molecule type" value="Genomic_DNA"/>
</dbReference>
<proteinExistence type="inferred from homology"/>
<evidence type="ECO:0000256" key="1">
    <source>
        <dbReference type="ARBA" id="ARBA00008059"/>
    </source>
</evidence>
<evidence type="ECO:0000313" key="8">
    <source>
        <dbReference type="Proteomes" id="UP000192582"/>
    </source>
</evidence>
<dbReference type="InterPro" id="IPR027417">
    <property type="entry name" value="P-loop_NTPase"/>
</dbReference>
<evidence type="ECO:0000256" key="2">
    <source>
        <dbReference type="ARBA" id="ARBA00022741"/>
    </source>
</evidence>
<evidence type="ECO:0000313" key="6">
    <source>
        <dbReference type="EMBL" id="SMB83386.1"/>
    </source>
</evidence>
<reference evidence="7 8" key="1">
    <citation type="submission" date="2017-04" db="EMBL/GenBank/DDBJ databases">
        <authorList>
            <person name="Afonso C.L."/>
            <person name="Miller P.J."/>
            <person name="Scott M.A."/>
            <person name="Spackman E."/>
            <person name="Goraichik I."/>
            <person name="Dimitrov K.M."/>
            <person name="Suarez D.L."/>
            <person name="Swayne D.E."/>
        </authorList>
    </citation>
    <scope>NUCLEOTIDE SEQUENCE [LARGE SCALE GENOMIC DNA]</scope>
    <source>
        <strain evidence="7 8">KR-140</strain>
    </source>
</reference>
<dbReference type="InterPro" id="IPR028350">
    <property type="entry name" value="DNAC/IstB-like"/>
</dbReference>
<dbReference type="InterPro" id="IPR047661">
    <property type="entry name" value="IstB"/>
</dbReference>
<gene>
    <name evidence="6" type="ORF">SAMN00790413_04407</name>
    <name evidence="5" type="ORF">SAMN00790413_04723</name>
    <name evidence="7" type="ORF">SAMN00790413_05972</name>
</gene>
<dbReference type="NCBIfam" id="NF038214">
    <property type="entry name" value="IS21_help_AAA"/>
    <property type="match status" value="1"/>
</dbReference>
<keyword evidence="8" id="KW-1185">Reference proteome</keyword>
<organism evidence="7 8">
    <name type="scientific">Deinococcus hopiensis KR-140</name>
    <dbReference type="NCBI Taxonomy" id="695939"/>
    <lineage>
        <taxon>Bacteria</taxon>
        <taxon>Thermotogati</taxon>
        <taxon>Deinococcota</taxon>
        <taxon>Deinococci</taxon>
        <taxon>Deinococcales</taxon>
        <taxon>Deinococcaceae</taxon>
        <taxon>Deinococcus</taxon>
    </lineage>
</organism>
<protein>
    <submittedName>
        <fullName evidence="7">IstB transposition helper protein</fullName>
    </submittedName>
</protein>
<dbReference type="InterPro" id="IPR003593">
    <property type="entry name" value="AAA+_ATPase"/>
</dbReference>
<evidence type="ECO:0000313" key="5">
    <source>
        <dbReference type="EMBL" id="SMB81792.1"/>
    </source>
</evidence>
<dbReference type="OrthoDB" id="2052561at2"/>
<dbReference type="Proteomes" id="UP000192582">
    <property type="component" value="Unassembled WGS sequence"/>
</dbReference>
<comment type="similarity">
    <text evidence="1">Belongs to the IS21/IS1162 putative ATP-binding protein family.</text>
</comment>